<sequence>MSDCLSRPSACSIKYCFRKKLDYFQSDAEELASKGVHLLLTHVVLWRSAIALSSQLDLEQTHFDPALIPL</sequence>
<proteinExistence type="predicted"/>
<reference evidence="1" key="1">
    <citation type="submission" date="2018-11" db="EMBL/GenBank/DDBJ databases">
        <authorList>
            <consortium name="Pathogen Informatics"/>
        </authorList>
    </citation>
    <scope>NUCLEOTIDE SEQUENCE</scope>
</reference>
<comment type="caution">
    <text evidence="1">The sequence shown here is derived from an EMBL/GenBank/DDBJ whole genome shotgun (WGS) entry which is preliminary data.</text>
</comment>
<name>A0A3S5CNK8_9PLAT</name>
<gene>
    <name evidence="1" type="ORF">PXEA_LOCUS17029</name>
</gene>
<dbReference type="AlphaFoldDB" id="A0A3S5CNK8"/>
<dbReference type="EMBL" id="CAAALY010062733">
    <property type="protein sequence ID" value="VEL23589.1"/>
    <property type="molecule type" value="Genomic_DNA"/>
</dbReference>
<dbReference type="Proteomes" id="UP000784294">
    <property type="component" value="Unassembled WGS sequence"/>
</dbReference>
<organism evidence="1 2">
    <name type="scientific">Protopolystoma xenopodis</name>
    <dbReference type="NCBI Taxonomy" id="117903"/>
    <lineage>
        <taxon>Eukaryota</taxon>
        <taxon>Metazoa</taxon>
        <taxon>Spiralia</taxon>
        <taxon>Lophotrochozoa</taxon>
        <taxon>Platyhelminthes</taxon>
        <taxon>Monogenea</taxon>
        <taxon>Polyopisthocotylea</taxon>
        <taxon>Polystomatidea</taxon>
        <taxon>Polystomatidae</taxon>
        <taxon>Protopolystoma</taxon>
    </lineage>
</organism>
<evidence type="ECO:0000313" key="1">
    <source>
        <dbReference type="EMBL" id="VEL23589.1"/>
    </source>
</evidence>
<keyword evidence="2" id="KW-1185">Reference proteome</keyword>
<evidence type="ECO:0000313" key="2">
    <source>
        <dbReference type="Proteomes" id="UP000784294"/>
    </source>
</evidence>
<accession>A0A3S5CNK8</accession>
<protein>
    <submittedName>
        <fullName evidence="1">Uncharacterized protein</fullName>
    </submittedName>
</protein>